<evidence type="ECO:0000256" key="7">
    <source>
        <dbReference type="ARBA" id="ARBA00024378"/>
    </source>
</evidence>
<dbReference type="InterPro" id="IPR027417">
    <property type="entry name" value="P-loop_NTPase"/>
</dbReference>
<feature type="compositionally biased region" description="Basic and acidic residues" evidence="9">
    <location>
        <begin position="427"/>
        <end position="440"/>
    </location>
</feature>
<keyword evidence="3" id="KW-0150">Chloroplast</keyword>
<evidence type="ECO:0000256" key="3">
    <source>
        <dbReference type="ARBA" id="ARBA00022528"/>
    </source>
</evidence>
<organism evidence="11 12">
    <name type="scientific">Ceratopteris richardii</name>
    <name type="common">Triangle waterfern</name>
    <dbReference type="NCBI Taxonomy" id="49495"/>
    <lineage>
        <taxon>Eukaryota</taxon>
        <taxon>Viridiplantae</taxon>
        <taxon>Streptophyta</taxon>
        <taxon>Embryophyta</taxon>
        <taxon>Tracheophyta</taxon>
        <taxon>Polypodiopsida</taxon>
        <taxon>Polypodiidae</taxon>
        <taxon>Polypodiales</taxon>
        <taxon>Pteridineae</taxon>
        <taxon>Pteridaceae</taxon>
        <taxon>Parkerioideae</taxon>
        <taxon>Ceratopteris</taxon>
    </lineage>
</organism>
<keyword evidence="5" id="KW-0112">Calmodulin-binding</keyword>
<gene>
    <name evidence="11" type="ORF">KP509_27G030800</name>
</gene>
<dbReference type="SMART" id="SM00015">
    <property type="entry name" value="IQ"/>
    <property type="match status" value="2"/>
</dbReference>
<evidence type="ECO:0000256" key="1">
    <source>
        <dbReference type="ARBA" id="ARBA00004496"/>
    </source>
</evidence>
<evidence type="ECO:0000256" key="2">
    <source>
        <dbReference type="ARBA" id="ARBA00022490"/>
    </source>
</evidence>
<comment type="subcellular location">
    <subcellularLocation>
        <location evidence="1">Cytoplasm</location>
    </subcellularLocation>
</comment>
<keyword evidence="4" id="KW-0677">Repeat</keyword>
<dbReference type="FunFam" id="1.20.5.190:FF:000062">
    <property type="entry name" value="IQ-domain 11"/>
    <property type="match status" value="1"/>
</dbReference>
<dbReference type="Proteomes" id="UP000825935">
    <property type="component" value="Chromosome 27"/>
</dbReference>
<proteinExistence type="inferred from homology"/>
<dbReference type="PANTHER" id="PTHR32295:SF216">
    <property type="entry name" value="PROTEIN IQ-DOMAIN 3"/>
    <property type="match status" value="1"/>
</dbReference>
<dbReference type="EMBL" id="CM035432">
    <property type="protein sequence ID" value="KAH7295059.1"/>
    <property type="molecule type" value="Genomic_DNA"/>
</dbReference>
<keyword evidence="3" id="KW-0934">Plastid</keyword>
<protein>
    <recommendedName>
        <fullName evidence="10">DUF4005 domain-containing protein</fullName>
    </recommendedName>
</protein>
<feature type="region of interest" description="Disordered" evidence="9">
    <location>
        <begin position="416"/>
        <end position="472"/>
    </location>
</feature>
<dbReference type="PROSITE" id="PS50096">
    <property type="entry name" value="IQ"/>
    <property type="match status" value="2"/>
</dbReference>
<dbReference type="PANTHER" id="PTHR32295">
    <property type="entry name" value="IQ-DOMAIN 5-RELATED"/>
    <property type="match status" value="1"/>
</dbReference>
<evidence type="ECO:0000256" key="5">
    <source>
        <dbReference type="ARBA" id="ARBA00022860"/>
    </source>
</evidence>
<reference evidence="11 12" key="1">
    <citation type="submission" date="2021-08" db="EMBL/GenBank/DDBJ databases">
        <title>WGS assembly of Ceratopteris richardii.</title>
        <authorList>
            <person name="Marchant D.B."/>
            <person name="Chen G."/>
            <person name="Jenkins J."/>
            <person name="Shu S."/>
            <person name="Leebens-Mack J."/>
            <person name="Grimwood J."/>
            <person name="Schmutz J."/>
            <person name="Soltis P."/>
            <person name="Soltis D."/>
            <person name="Chen Z.-H."/>
        </authorList>
    </citation>
    <scope>NUCLEOTIDE SEQUENCE [LARGE SCALE GENOMIC DNA]</scope>
    <source>
        <strain evidence="11">Whitten #5841</strain>
        <tissue evidence="11">Leaf</tissue>
    </source>
</reference>
<dbReference type="Gene3D" id="1.20.5.190">
    <property type="match status" value="1"/>
</dbReference>
<dbReference type="SUPFAM" id="SSF52540">
    <property type="entry name" value="P-loop containing nucleoside triphosphate hydrolases"/>
    <property type="match status" value="1"/>
</dbReference>
<accession>A0A8T2RF54</accession>
<dbReference type="InterPro" id="IPR000048">
    <property type="entry name" value="IQ_motif_EF-hand-BS"/>
</dbReference>
<dbReference type="OrthoDB" id="776767at2759"/>
<evidence type="ECO:0000256" key="9">
    <source>
        <dbReference type="SAM" id="MobiDB-lite"/>
    </source>
</evidence>
<keyword evidence="12" id="KW-1185">Reference proteome</keyword>
<dbReference type="InterPro" id="IPR025064">
    <property type="entry name" value="DUF4005"/>
</dbReference>
<evidence type="ECO:0000313" key="12">
    <source>
        <dbReference type="Proteomes" id="UP000825935"/>
    </source>
</evidence>
<dbReference type="Pfam" id="PF00612">
    <property type="entry name" value="IQ"/>
    <property type="match status" value="2"/>
</dbReference>
<sequence>MAKAGRWLRSLLGIGRRDSASKERLACEPVNVGEAQTKDKKRWSFARSKGRNAGEVNYANAAIRDGTNKQNEENLSKYAMAVITATGAAPEAVLETTQVDSTVLHLTSYEHIDWEEWAAIRIQAVFRGYLARRALRALRGLVKLQALVRGHMVRKQAAITLRCMQALVRAQARARAHRVHSDEGHVVPHYNFNRWQQDAEVNHGMLKHDRVHNVSCHQSRKGQAVDAFAKDTDPDKNHLGWTWLDRWMVSHPWEDPSFKELMNGMADGGHNYLPAKVVEMDTGHLYAGNVSTKFKQTESFSSKMLPSLHQPPTSSSYVTSRSGYNSHSHAASMNPSGYFSIPSPVLDAAAVHDLSLADLNLCKKVEGFFSTAQSSPQYVASGGSRRGFDKPIPDCFSEDKCSEDLSNYRNYMAATQSTKAKVRSRSAPKERPVERSEFKRALGSKKHLSVQNSTSNDGPGKQNVPSRSYHMQ</sequence>
<dbReference type="GO" id="GO:0005737">
    <property type="term" value="C:cytoplasm"/>
    <property type="evidence" value="ECO:0007669"/>
    <property type="project" value="UniProtKB-SubCell"/>
</dbReference>
<comment type="caution">
    <text evidence="11">The sequence shown here is derived from an EMBL/GenBank/DDBJ whole genome shotgun (WGS) entry which is preliminary data.</text>
</comment>
<evidence type="ECO:0000313" key="11">
    <source>
        <dbReference type="EMBL" id="KAH7295059.1"/>
    </source>
</evidence>
<keyword evidence="2" id="KW-0963">Cytoplasm</keyword>
<comment type="similarity">
    <text evidence="6">Belongs to the IQD family.</text>
</comment>
<name>A0A8T2RF54_CERRI</name>
<dbReference type="GO" id="GO:0005516">
    <property type="term" value="F:calmodulin binding"/>
    <property type="evidence" value="ECO:0007669"/>
    <property type="project" value="UniProtKB-KW"/>
</dbReference>
<feature type="domain" description="DUF4005" evidence="10">
    <location>
        <begin position="407"/>
        <end position="459"/>
    </location>
</feature>
<evidence type="ECO:0000259" key="10">
    <source>
        <dbReference type="Pfam" id="PF13178"/>
    </source>
</evidence>
<evidence type="ECO:0000256" key="4">
    <source>
        <dbReference type="ARBA" id="ARBA00022737"/>
    </source>
</evidence>
<dbReference type="Pfam" id="PF13178">
    <property type="entry name" value="DUF4005"/>
    <property type="match status" value="1"/>
</dbReference>
<comment type="subunit">
    <text evidence="7">Binds to multiple calmodulin (CaM) in the presence of Ca(2+) and CaM-like proteins.</text>
</comment>
<comment type="function">
    <text evidence="8">May be involved in cooperative interactions with calmodulins or calmodulin-like proteins. Recruits calmodulin proteins to microtubules, thus being a potential scaffold in cellular signaling and trafficking. May associate with nucleic acids and regulate gene expression at the transcriptional or post-transcriptional level.</text>
</comment>
<evidence type="ECO:0000256" key="8">
    <source>
        <dbReference type="ARBA" id="ARBA00045534"/>
    </source>
</evidence>
<evidence type="ECO:0000256" key="6">
    <source>
        <dbReference type="ARBA" id="ARBA00024341"/>
    </source>
</evidence>
<dbReference type="AlphaFoldDB" id="A0A8T2RF54"/>
<dbReference type="OMA" id="QWVEERY"/>
<feature type="compositionally biased region" description="Polar residues" evidence="9">
    <location>
        <begin position="449"/>
        <end position="472"/>
    </location>
</feature>